<name>A0A9D2DVC5_9FIRM</name>
<gene>
    <name evidence="1" type="ORF">IAA21_12780</name>
</gene>
<reference evidence="1" key="1">
    <citation type="journal article" date="2021" name="PeerJ">
        <title>Extensive microbial diversity within the chicken gut microbiome revealed by metagenomics and culture.</title>
        <authorList>
            <person name="Gilroy R."/>
            <person name="Ravi A."/>
            <person name="Getino M."/>
            <person name="Pursley I."/>
            <person name="Horton D.L."/>
            <person name="Alikhan N.F."/>
            <person name="Baker D."/>
            <person name="Gharbi K."/>
            <person name="Hall N."/>
            <person name="Watson M."/>
            <person name="Adriaenssens E.M."/>
            <person name="Foster-Nyarko E."/>
            <person name="Jarju S."/>
            <person name="Secka A."/>
            <person name="Antonio M."/>
            <person name="Oren A."/>
            <person name="Chaudhuri R.R."/>
            <person name="La Ragione R."/>
            <person name="Hildebrand F."/>
            <person name="Pallen M.J."/>
        </authorList>
    </citation>
    <scope>NUCLEOTIDE SEQUENCE</scope>
    <source>
        <strain evidence="1">14324</strain>
    </source>
</reference>
<protein>
    <recommendedName>
        <fullName evidence="3">Resolvase/invertase-type recombinase catalytic domain-containing protein</fullName>
    </recommendedName>
</protein>
<sequence length="55" mass="6300">MNRITDQIYKVAIYLRLSKDDGDLSVSESGKTESNSIHNHDVMYRGWNTPKNITS</sequence>
<comment type="caution">
    <text evidence="1">The sequence shown here is derived from an EMBL/GenBank/DDBJ whole genome shotgun (WGS) entry which is preliminary data.</text>
</comment>
<evidence type="ECO:0000313" key="2">
    <source>
        <dbReference type="Proteomes" id="UP000824041"/>
    </source>
</evidence>
<dbReference type="AlphaFoldDB" id="A0A9D2DVC5"/>
<reference evidence="1" key="2">
    <citation type="submission" date="2021-04" db="EMBL/GenBank/DDBJ databases">
        <authorList>
            <person name="Gilroy R."/>
        </authorList>
    </citation>
    <scope>NUCLEOTIDE SEQUENCE</scope>
    <source>
        <strain evidence="1">14324</strain>
    </source>
</reference>
<accession>A0A9D2DVC5</accession>
<evidence type="ECO:0000313" key="1">
    <source>
        <dbReference type="EMBL" id="HIZ23644.1"/>
    </source>
</evidence>
<organism evidence="1 2">
    <name type="scientific">Candidatus Blautia faecigallinarum</name>
    <dbReference type="NCBI Taxonomy" id="2838488"/>
    <lineage>
        <taxon>Bacteria</taxon>
        <taxon>Bacillati</taxon>
        <taxon>Bacillota</taxon>
        <taxon>Clostridia</taxon>
        <taxon>Lachnospirales</taxon>
        <taxon>Lachnospiraceae</taxon>
        <taxon>Blautia</taxon>
    </lineage>
</organism>
<dbReference type="Proteomes" id="UP000824041">
    <property type="component" value="Unassembled WGS sequence"/>
</dbReference>
<evidence type="ECO:0008006" key="3">
    <source>
        <dbReference type="Google" id="ProtNLM"/>
    </source>
</evidence>
<dbReference type="EMBL" id="DXBU01000172">
    <property type="protein sequence ID" value="HIZ23644.1"/>
    <property type="molecule type" value="Genomic_DNA"/>
</dbReference>
<proteinExistence type="predicted"/>